<comment type="catalytic activity">
    <reaction evidence="9">
        <text>GMP + ATP = GDP + ADP</text>
        <dbReference type="Rhea" id="RHEA:20780"/>
        <dbReference type="ChEBI" id="CHEBI:30616"/>
        <dbReference type="ChEBI" id="CHEBI:58115"/>
        <dbReference type="ChEBI" id="CHEBI:58189"/>
        <dbReference type="ChEBI" id="CHEBI:456216"/>
        <dbReference type="EC" id="2.7.4.8"/>
    </reaction>
</comment>
<gene>
    <name evidence="9" type="primary">gmk</name>
    <name evidence="11" type="ORF">FTUN_0126</name>
</gene>
<dbReference type="PANTHER" id="PTHR23117:SF13">
    <property type="entry name" value="GUANYLATE KINASE"/>
    <property type="match status" value="1"/>
</dbReference>
<evidence type="ECO:0000256" key="9">
    <source>
        <dbReference type="HAMAP-Rule" id="MF_00328"/>
    </source>
</evidence>
<keyword evidence="6 9" id="KW-0418">Kinase</keyword>
<keyword evidence="7 9" id="KW-0067">ATP-binding</keyword>
<dbReference type="InterPro" id="IPR027417">
    <property type="entry name" value="P-loop_NTPase"/>
</dbReference>
<dbReference type="InterPro" id="IPR017665">
    <property type="entry name" value="Guanylate_kinase"/>
</dbReference>
<evidence type="ECO:0000313" key="12">
    <source>
        <dbReference type="Proteomes" id="UP000503447"/>
    </source>
</evidence>
<dbReference type="InterPro" id="IPR008145">
    <property type="entry name" value="GK/Ca_channel_bsu"/>
</dbReference>
<feature type="binding site" evidence="9">
    <location>
        <begin position="33"/>
        <end position="40"/>
    </location>
    <ligand>
        <name>ATP</name>
        <dbReference type="ChEBI" id="CHEBI:30616"/>
    </ligand>
</feature>
<proteinExistence type="inferred from homology"/>
<dbReference type="SUPFAM" id="SSF52540">
    <property type="entry name" value="P-loop containing nucleoside triphosphate hydrolases"/>
    <property type="match status" value="1"/>
</dbReference>
<dbReference type="GO" id="GO:0005829">
    <property type="term" value="C:cytosol"/>
    <property type="evidence" value="ECO:0007669"/>
    <property type="project" value="TreeGrafter"/>
</dbReference>
<comment type="function">
    <text evidence="9">Essential for recycling GMP and indirectly, cGMP.</text>
</comment>
<dbReference type="AlphaFoldDB" id="A0A6M5YF58"/>
<evidence type="ECO:0000256" key="4">
    <source>
        <dbReference type="ARBA" id="ARBA00022679"/>
    </source>
</evidence>
<keyword evidence="5 9" id="KW-0547">Nucleotide-binding</keyword>
<dbReference type="EMBL" id="CP053452">
    <property type="protein sequence ID" value="QJW92629.1"/>
    <property type="molecule type" value="Genomic_DNA"/>
</dbReference>
<dbReference type="Pfam" id="PF00625">
    <property type="entry name" value="Guanylate_kin"/>
    <property type="match status" value="1"/>
</dbReference>
<name>A0A6M5YF58_9BACT</name>
<dbReference type="FunFam" id="3.30.63.10:FF:000002">
    <property type="entry name" value="Guanylate kinase 1"/>
    <property type="match status" value="1"/>
</dbReference>
<keyword evidence="9" id="KW-0963">Cytoplasm</keyword>
<evidence type="ECO:0000256" key="2">
    <source>
        <dbReference type="ARBA" id="ARBA00012961"/>
    </source>
</evidence>
<dbReference type="GO" id="GO:0005524">
    <property type="term" value="F:ATP binding"/>
    <property type="evidence" value="ECO:0007669"/>
    <property type="project" value="UniProtKB-UniRule"/>
</dbReference>
<dbReference type="Gene3D" id="3.30.63.10">
    <property type="entry name" value="Guanylate Kinase phosphate binding domain"/>
    <property type="match status" value="1"/>
</dbReference>
<dbReference type="PROSITE" id="PS50052">
    <property type="entry name" value="GUANYLATE_KINASE_2"/>
    <property type="match status" value="1"/>
</dbReference>
<dbReference type="InterPro" id="IPR008144">
    <property type="entry name" value="Guanylate_kin-like_dom"/>
</dbReference>
<evidence type="ECO:0000256" key="6">
    <source>
        <dbReference type="ARBA" id="ARBA00022777"/>
    </source>
</evidence>
<dbReference type="NCBIfam" id="TIGR03263">
    <property type="entry name" value="guanyl_kin"/>
    <property type="match status" value="1"/>
</dbReference>
<dbReference type="CDD" id="cd00071">
    <property type="entry name" value="GMPK"/>
    <property type="match status" value="1"/>
</dbReference>
<dbReference type="PANTHER" id="PTHR23117">
    <property type="entry name" value="GUANYLATE KINASE-RELATED"/>
    <property type="match status" value="1"/>
</dbReference>
<dbReference type="GO" id="GO:0004385">
    <property type="term" value="F:GMP kinase activity"/>
    <property type="evidence" value="ECO:0007669"/>
    <property type="project" value="UniProtKB-UniRule"/>
</dbReference>
<dbReference type="Proteomes" id="UP000503447">
    <property type="component" value="Chromosome"/>
</dbReference>
<dbReference type="SMART" id="SM00072">
    <property type="entry name" value="GuKc"/>
    <property type="match status" value="1"/>
</dbReference>
<evidence type="ECO:0000256" key="7">
    <source>
        <dbReference type="ARBA" id="ARBA00022840"/>
    </source>
</evidence>
<evidence type="ECO:0000259" key="10">
    <source>
        <dbReference type="PROSITE" id="PS50052"/>
    </source>
</evidence>
<keyword evidence="12" id="KW-1185">Reference proteome</keyword>
<evidence type="ECO:0000256" key="3">
    <source>
        <dbReference type="ARBA" id="ARBA00016296"/>
    </source>
</evidence>
<evidence type="ECO:0000256" key="8">
    <source>
        <dbReference type="ARBA" id="ARBA00030128"/>
    </source>
</evidence>
<dbReference type="KEGG" id="ftj:FTUN_0126"/>
<evidence type="ECO:0000256" key="1">
    <source>
        <dbReference type="ARBA" id="ARBA00005790"/>
    </source>
</evidence>
<accession>A0A6M5YF58</accession>
<dbReference type="EC" id="2.7.4.8" evidence="2 9"/>
<organism evidence="11 12">
    <name type="scientific">Frigoriglobus tundricola</name>
    <dbReference type="NCBI Taxonomy" id="2774151"/>
    <lineage>
        <taxon>Bacteria</taxon>
        <taxon>Pseudomonadati</taxon>
        <taxon>Planctomycetota</taxon>
        <taxon>Planctomycetia</taxon>
        <taxon>Gemmatales</taxon>
        <taxon>Gemmataceae</taxon>
        <taxon>Frigoriglobus</taxon>
    </lineage>
</organism>
<sequence>MGRDAREPQPPVNGEAFRACHHPLLAPLVVVSGPSGVGKTTVVDRLLAGAQLPLRRAVTATTRPRRANEENGRDYHFWGEGEFRKAIDDGRMLEWAVVFGRDFYGTPRSEVDPHRAEGRGVILVIDVQGAANVRQACPDCLLVFIEPPSFEELEARLRGRQDMPEERVLRRLKTARDEMARAGEFHHRIVNRDLTDAVRELEHVIRERFNQ</sequence>
<comment type="similarity">
    <text evidence="1 9">Belongs to the guanylate kinase family.</text>
</comment>
<evidence type="ECO:0000256" key="5">
    <source>
        <dbReference type="ARBA" id="ARBA00022741"/>
    </source>
</evidence>
<dbReference type="Gene3D" id="3.40.50.300">
    <property type="entry name" value="P-loop containing nucleotide triphosphate hydrolases"/>
    <property type="match status" value="1"/>
</dbReference>
<protein>
    <recommendedName>
        <fullName evidence="3 9">Guanylate kinase</fullName>
        <ecNumber evidence="2 9">2.7.4.8</ecNumber>
    </recommendedName>
    <alternativeName>
        <fullName evidence="8 9">GMP kinase</fullName>
    </alternativeName>
</protein>
<comment type="subcellular location">
    <subcellularLocation>
        <location evidence="9">Cytoplasm</location>
    </subcellularLocation>
</comment>
<reference evidence="12" key="1">
    <citation type="submission" date="2020-05" db="EMBL/GenBank/DDBJ databases">
        <title>Frigoriglobus tundricola gen. nov., sp. nov., a psychrotolerant cellulolytic planctomycete of the family Gemmataceae with two divergent copies of 16S rRNA gene.</title>
        <authorList>
            <person name="Kulichevskaya I.S."/>
            <person name="Ivanova A.A."/>
            <person name="Naumoff D.G."/>
            <person name="Beletsky A.V."/>
            <person name="Rijpstra W.I.C."/>
            <person name="Sinninghe Damste J.S."/>
            <person name="Mardanov A.V."/>
            <person name="Ravin N.V."/>
            <person name="Dedysh S.N."/>
        </authorList>
    </citation>
    <scope>NUCLEOTIDE SEQUENCE [LARGE SCALE GENOMIC DNA]</scope>
    <source>
        <strain evidence="12">PL17</strain>
    </source>
</reference>
<keyword evidence="4 9" id="KW-0808">Transferase</keyword>
<evidence type="ECO:0000313" key="11">
    <source>
        <dbReference type="EMBL" id="QJW92629.1"/>
    </source>
</evidence>
<dbReference type="RefSeq" id="WP_171468991.1">
    <property type="nucleotide sequence ID" value="NZ_CP053452.2"/>
</dbReference>
<dbReference type="HAMAP" id="MF_00328">
    <property type="entry name" value="Guanylate_kinase"/>
    <property type="match status" value="1"/>
</dbReference>
<feature type="domain" description="Guanylate kinase-like" evidence="10">
    <location>
        <begin position="26"/>
        <end position="206"/>
    </location>
</feature>